<name>A0AA39YRR1_9PEZI</name>
<dbReference type="PANTHER" id="PTHR28019:SF3">
    <property type="entry name" value="INTEGRAL MEMBRANE PROTEIN (AFU_ORTHOLOGUE AFUA_6G07470)"/>
    <property type="match status" value="1"/>
</dbReference>
<dbReference type="InterPro" id="IPR017974">
    <property type="entry name" value="Claudin_CS"/>
</dbReference>
<dbReference type="PROSITE" id="PS01346">
    <property type="entry name" value="CLAUDIN"/>
    <property type="match status" value="1"/>
</dbReference>
<dbReference type="GO" id="GO:0051285">
    <property type="term" value="C:cell cortex of cell tip"/>
    <property type="evidence" value="ECO:0007669"/>
    <property type="project" value="TreeGrafter"/>
</dbReference>
<dbReference type="GO" id="GO:0031505">
    <property type="term" value="P:fungal-type cell wall organization"/>
    <property type="evidence" value="ECO:0007669"/>
    <property type="project" value="TreeGrafter"/>
</dbReference>
<comment type="subcellular location">
    <subcellularLocation>
        <location evidence="1">Membrane</location>
        <topology evidence="1">Multi-pass membrane protein</topology>
    </subcellularLocation>
</comment>
<keyword evidence="4 6" id="KW-0472">Membrane</keyword>
<feature type="compositionally biased region" description="Polar residues" evidence="5">
    <location>
        <begin position="313"/>
        <end position="327"/>
    </location>
</feature>
<evidence type="ECO:0000256" key="1">
    <source>
        <dbReference type="ARBA" id="ARBA00004141"/>
    </source>
</evidence>
<sequence>MANFGRFVCVLVPFALCVGSLIALLVAGLAGVADKSLYMFQVNTTDLSISPLSVANVVSSLNSRSPEPNPQFHDVVGILTDATSGGSSGTGSKAESGSGGNITAADLGLYDLYDVGLWGYCYTTQNGTRDCTKPAFNWAATALNKTTTDVKTLITLSGQNITLPSGITDAITAFGTVSKWTQITFIIAYVALAVELLFGLFANCSRAFSCVTFIIAGIATTAVCAAAALATATSVVVVGAVESTAKFYGVGGSFNTKYLAAVWIAAAFALAAGFFWLFTICCCKPDHSRRRRSGGDGEKFMQGPYQPIGGEQTGYQGSRFSQPQSYAAPQREGAYEPYSHARA</sequence>
<protein>
    <submittedName>
        <fullName evidence="7">SUR7/PalI family-domain-containing protein</fullName>
    </submittedName>
</protein>
<evidence type="ECO:0000256" key="3">
    <source>
        <dbReference type="ARBA" id="ARBA00022989"/>
    </source>
</evidence>
<keyword evidence="8" id="KW-1185">Reference proteome</keyword>
<reference evidence="7" key="1">
    <citation type="submission" date="2023-06" db="EMBL/GenBank/DDBJ databases">
        <title>Genome-scale phylogeny and comparative genomics of the fungal order Sordariales.</title>
        <authorList>
            <consortium name="Lawrence Berkeley National Laboratory"/>
            <person name="Hensen N."/>
            <person name="Bonometti L."/>
            <person name="Westerberg I."/>
            <person name="Brannstrom I.O."/>
            <person name="Guillou S."/>
            <person name="Cros-Aarteil S."/>
            <person name="Calhoun S."/>
            <person name="Haridas S."/>
            <person name="Kuo A."/>
            <person name="Mondo S."/>
            <person name="Pangilinan J."/>
            <person name="Riley R."/>
            <person name="Labutti K."/>
            <person name="Andreopoulos B."/>
            <person name="Lipzen A."/>
            <person name="Chen C."/>
            <person name="Yanf M."/>
            <person name="Daum C."/>
            <person name="Ng V."/>
            <person name="Clum A."/>
            <person name="Steindorff A."/>
            <person name="Ohm R."/>
            <person name="Martin F."/>
            <person name="Silar P."/>
            <person name="Natvig D."/>
            <person name="Lalanne C."/>
            <person name="Gautier V."/>
            <person name="Ament-Velasquez S.L."/>
            <person name="Kruys A."/>
            <person name="Hutchinson M.I."/>
            <person name="Powell A.J."/>
            <person name="Barry K."/>
            <person name="Miller A.N."/>
            <person name="Grigoriev I.V."/>
            <person name="Debuchy R."/>
            <person name="Gladieux P."/>
            <person name="Thoren M.H."/>
            <person name="Johannesson H."/>
        </authorList>
    </citation>
    <scope>NUCLEOTIDE SEQUENCE</scope>
    <source>
        <strain evidence="7">SMH2532-1</strain>
    </source>
</reference>
<evidence type="ECO:0000256" key="6">
    <source>
        <dbReference type="SAM" id="Phobius"/>
    </source>
</evidence>
<dbReference type="EMBL" id="JAULSV010000001">
    <property type="protein sequence ID" value="KAK0657407.1"/>
    <property type="molecule type" value="Genomic_DNA"/>
</dbReference>
<organism evidence="7 8">
    <name type="scientific">Cercophora newfieldiana</name>
    <dbReference type="NCBI Taxonomy" id="92897"/>
    <lineage>
        <taxon>Eukaryota</taxon>
        <taxon>Fungi</taxon>
        <taxon>Dikarya</taxon>
        <taxon>Ascomycota</taxon>
        <taxon>Pezizomycotina</taxon>
        <taxon>Sordariomycetes</taxon>
        <taxon>Sordariomycetidae</taxon>
        <taxon>Sordariales</taxon>
        <taxon>Lasiosphaeriaceae</taxon>
        <taxon>Cercophora</taxon>
    </lineage>
</organism>
<evidence type="ECO:0000256" key="5">
    <source>
        <dbReference type="SAM" id="MobiDB-lite"/>
    </source>
</evidence>
<feature type="region of interest" description="Disordered" evidence="5">
    <location>
        <begin position="289"/>
        <end position="343"/>
    </location>
</feature>
<evidence type="ECO:0000256" key="2">
    <source>
        <dbReference type="ARBA" id="ARBA00022692"/>
    </source>
</evidence>
<keyword evidence="3 6" id="KW-1133">Transmembrane helix</keyword>
<evidence type="ECO:0000256" key="4">
    <source>
        <dbReference type="ARBA" id="ARBA00023136"/>
    </source>
</evidence>
<proteinExistence type="predicted"/>
<dbReference type="InterPro" id="IPR052413">
    <property type="entry name" value="SUR7_domain"/>
</dbReference>
<feature type="transmembrane region" description="Helical" evidence="6">
    <location>
        <begin position="258"/>
        <end position="283"/>
    </location>
</feature>
<dbReference type="Pfam" id="PF06687">
    <property type="entry name" value="SUR7"/>
    <property type="match status" value="1"/>
</dbReference>
<accession>A0AA39YRR1</accession>
<dbReference type="InterPro" id="IPR009571">
    <property type="entry name" value="SUR7/Rim9-like_fungi"/>
</dbReference>
<dbReference type="AlphaFoldDB" id="A0AA39YRR1"/>
<feature type="transmembrane region" description="Helical" evidence="6">
    <location>
        <begin position="213"/>
        <end position="238"/>
    </location>
</feature>
<dbReference type="Proteomes" id="UP001174936">
    <property type="component" value="Unassembled WGS sequence"/>
</dbReference>
<keyword evidence="2 6" id="KW-0812">Transmembrane</keyword>
<gene>
    <name evidence="7" type="ORF">B0T16DRAFT_401638</name>
</gene>
<dbReference type="PANTHER" id="PTHR28019">
    <property type="entry name" value="CELL MEMBRANE PROTEIN YLR413W-RELATED"/>
    <property type="match status" value="1"/>
</dbReference>
<comment type="caution">
    <text evidence="7">The sequence shown here is derived from an EMBL/GenBank/DDBJ whole genome shotgun (WGS) entry which is preliminary data.</text>
</comment>
<evidence type="ECO:0000313" key="7">
    <source>
        <dbReference type="EMBL" id="KAK0657407.1"/>
    </source>
</evidence>
<dbReference type="GO" id="GO:0005886">
    <property type="term" value="C:plasma membrane"/>
    <property type="evidence" value="ECO:0007669"/>
    <property type="project" value="InterPro"/>
</dbReference>
<feature type="transmembrane region" description="Helical" evidence="6">
    <location>
        <begin position="180"/>
        <end position="201"/>
    </location>
</feature>
<evidence type="ECO:0000313" key="8">
    <source>
        <dbReference type="Proteomes" id="UP001174936"/>
    </source>
</evidence>